<dbReference type="CDD" id="cd01650">
    <property type="entry name" value="RT_nLTR_like"/>
    <property type="match status" value="1"/>
</dbReference>
<dbReference type="PANTHER" id="PTHR31635">
    <property type="entry name" value="REVERSE TRANSCRIPTASE DOMAIN-CONTAINING PROTEIN-RELATED"/>
    <property type="match status" value="1"/>
</dbReference>
<evidence type="ECO:0000313" key="2">
    <source>
        <dbReference type="Ensembl" id="ENSPMEP00000026833.1"/>
    </source>
</evidence>
<dbReference type="STRING" id="48701.ENSPMEP00000026833"/>
<dbReference type="Pfam" id="PF03372">
    <property type="entry name" value="Exo_endo_phos"/>
    <property type="match status" value="1"/>
</dbReference>
<proteinExistence type="predicted"/>
<protein>
    <recommendedName>
        <fullName evidence="1">Reverse transcriptase domain-containing protein</fullName>
    </recommendedName>
</protein>
<organism evidence="2 3">
    <name type="scientific">Poecilia mexicana</name>
    <dbReference type="NCBI Taxonomy" id="48701"/>
    <lineage>
        <taxon>Eukaryota</taxon>
        <taxon>Metazoa</taxon>
        <taxon>Chordata</taxon>
        <taxon>Craniata</taxon>
        <taxon>Vertebrata</taxon>
        <taxon>Euteleostomi</taxon>
        <taxon>Actinopterygii</taxon>
        <taxon>Neopterygii</taxon>
        <taxon>Teleostei</taxon>
        <taxon>Neoteleostei</taxon>
        <taxon>Acanthomorphata</taxon>
        <taxon>Ovalentaria</taxon>
        <taxon>Atherinomorphae</taxon>
        <taxon>Cyprinodontiformes</taxon>
        <taxon>Poeciliidae</taxon>
        <taxon>Poeciliinae</taxon>
        <taxon>Poecilia</taxon>
    </lineage>
</organism>
<dbReference type="Pfam" id="PF00078">
    <property type="entry name" value="RVT_1"/>
    <property type="match status" value="1"/>
</dbReference>
<dbReference type="InterPro" id="IPR036691">
    <property type="entry name" value="Endo/exonu/phosph_ase_sf"/>
</dbReference>
<dbReference type="PROSITE" id="PS50878">
    <property type="entry name" value="RT_POL"/>
    <property type="match status" value="1"/>
</dbReference>
<dbReference type="Proteomes" id="UP000261480">
    <property type="component" value="Unplaced"/>
</dbReference>
<reference evidence="2" key="1">
    <citation type="submission" date="2025-08" db="UniProtKB">
        <authorList>
            <consortium name="Ensembl"/>
        </authorList>
    </citation>
    <scope>IDENTIFICATION</scope>
</reference>
<keyword evidence="3" id="KW-1185">Reference proteome</keyword>
<dbReference type="Ensembl" id="ENSPMET00000001529.1">
    <property type="protein sequence ID" value="ENSPMEP00000026833.1"/>
    <property type="gene ID" value="ENSPMEG00000010792.1"/>
</dbReference>
<dbReference type="Gene3D" id="3.60.10.10">
    <property type="entry name" value="Endonuclease/exonuclease/phosphatase"/>
    <property type="match status" value="1"/>
</dbReference>
<feature type="domain" description="Reverse transcriptase" evidence="1">
    <location>
        <begin position="497"/>
        <end position="770"/>
    </location>
</feature>
<evidence type="ECO:0000313" key="3">
    <source>
        <dbReference type="Proteomes" id="UP000261480"/>
    </source>
</evidence>
<evidence type="ECO:0000259" key="1">
    <source>
        <dbReference type="PROSITE" id="PS50878"/>
    </source>
</evidence>
<sequence length="783" mass="89136">MSTLNMCSRNVNGINTPIKQRKVLNYLKREQIHIALLQETHLDSIEHLKLAQGGFGQVFFSSFSSRSRGTAILISRHLPFKPTDCIKDEGGRYVIVRGVLYGEEIAILNIYFPPGHPGDFMITAFTKLVNLNINNSFVGGDFNCHLNPIMDKSPQGSLGLLRQAKTLIALCEELDYVDVWRTQHMVNKEFTFFSKVHSCYTRIDYFFVPNSILSSIMSSSIGNIVISDHAAVLINCKIGNLCPQNKRWHLDSSIFYDQKCITYFIEEFKQFLAINIPSTDNSSLLWETSKAYSRGLITSYTSYKRHRQTEQQKILESKLKLAEENYIKKPSTHKLKEITALCSSLDCLLTKEAEIKIRFARQRLYEHGNKPGKYLAHLTKKKSNSQSISSITDSNGKQFFDSAAINDIFKKFYENLYKPQLHNNPDLIDEFFSSLNLPTLTEEQRSQLDCPISRRELLDAIKELQTGKVAGPDGLIAEFYKEFQEVLAEPLLNMYNDSFEKGILPVSLREANISLILKKGKAPEDCASYRPISLLNVDLKLLSKILARRLECVLPLLINEDQTGFIKGRNSNNNMRRLLNTIQIFNQKSLPGLVVSLDAEKAFDRVEWPYLFSTLRQFGLSENFVKWVMLLYNNPCSAVLTNGLRSPNFHVLRGTRQGCPLSPLLFALAVEPFAEAVRAREDIRGLTIGQRQHKITLYADDVLVVLTQPETSIPSLIETINKFSDISGYKINFNKSEVMPLGILKQKPQTHSSFPFKWSPEGFVYLGIKITPAFDQMYKSNFT</sequence>
<dbReference type="InterPro" id="IPR043502">
    <property type="entry name" value="DNA/RNA_pol_sf"/>
</dbReference>
<dbReference type="InterPro" id="IPR005135">
    <property type="entry name" value="Endo/exonuclease/phosphatase"/>
</dbReference>
<dbReference type="SUPFAM" id="SSF56672">
    <property type="entry name" value="DNA/RNA polymerases"/>
    <property type="match status" value="1"/>
</dbReference>
<dbReference type="GO" id="GO:0003824">
    <property type="term" value="F:catalytic activity"/>
    <property type="evidence" value="ECO:0007669"/>
    <property type="project" value="InterPro"/>
</dbReference>
<reference evidence="2" key="2">
    <citation type="submission" date="2025-09" db="UniProtKB">
        <authorList>
            <consortium name="Ensembl"/>
        </authorList>
    </citation>
    <scope>IDENTIFICATION</scope>
</reference>
<dbReference type="InterPro" id="IPR000477">
    <property type="entry name" value="RT_dom"/>
</dbReference>
<dbReference type="SUPFAM" id="SSF56219">
    <property type="entry name" value="DNase I-like"/>
    <property type="match status" value="1"/>
</dbReference>
<accession>A0A3B3YI25</accession>
<dbReference type="PANTHER" id="PTHR31635:SF196">
    <property type="entry name" value="REVERSE TRANSCRIPTASE DOMAIN-CONTAINING PROTEIN-RELATED"/>
    <property type="match status" value="1"/>
</dbReference>
<dbReference type="AlphaFoldDB" id="A0A3B3YI25"/>
<name>A0A3B3YI25_9TELE</name>
<dbReference type="CDD" id="cd09076">
    <property type="entry name" value="L1-EN"/>
    <property type="match status" value="1"/>
</dbReference>